<organism evidence="7 8">
    <name type="scientific">Xylaria bambusicola</name>
    <dbReference type="NCBI Taxonomy" id="326684"/>
    <lineage>
        <taxon>Eukaryota</taxon>
        <taxon>Fungi</taxon>
        <taxon>Dikarya</taxon>
        <taxon>Ascomycota</taxon>
        <taxon>Pezizomycotina</taxon>
        <taxon>Sordariomycetes</taxon>
        <taxon>Xylariomycetidae</taxon>
        <taxon>Xylariales</taxon>
        <taxon>Xylariaceae</taxon>
        <taxon>Xylaria</taxon>
    </lineage>
</organism>
<dbReference type="Proteomes" id="UP001305414">
    <property type="component" value="Unassembled WGS sequence"/>
</dbReference>
<dbReference type="InterPro" id="IPR008422">
    <property type="entry name" value="KN_HD"/>
</dbReference>
<feature type="compositionally biased region" description="Low complexity" evidence="5">
    <location>
        <begin position="120"/>
        <end position="142"/>
    </location>
</feature>
<dbReference type="CDD" id="cd00086">
    <property type="entry name" value="homeodomain"/>
    <property type="match status" value="1"/>
</dbReference>
<feature type="compositionally biased region" description="Polar residues" evidence="5">
    <location>
        <begin position="110"/>
        <end position="119"/>
    </location>
</feature>
<dbReference type="PANTHER" id="PTHR11850">
    <property type="entry name" value="HOMEOBOX PROTEIN TRANSCRIPTION FACTORS"/>
    <property type="match status" value="1"/>
</dbReference>
<feature type="region of interest" description="Disordered" evidence="5">
    <location>
        <begin position="52"/>
        <end position="162"/>
    </location>
</feature>
<evidence type="ECO:0000313" key="8">
    <source>
        <dbReference type="Proteomes" id="UP001305414"/>
    </source>
</evidence>
<dbReference type="PROSITE" id="PS50071">
    <property type="entry name" value="HOMEOBOX_2"/>
    <property type="match status" value="1"/>
</dbReference>
<dbReference type="Pfam" id="PF05920">
    <property type="entry name" value="Homeobox_KN"/>
    <property type="match status" value="1"/>
</dbReference>
<evidence type="ECO:0000313" key="7">
    <source>
        <dbReference type="EMBL" id="KAK5627678.1"/>
    </source>
</evidence>
<feature type="region of interest" description="Disordered" evidence="5">
    <location>
        <begin position="325"/>
        <end position="376"/>
    </location>
</feature>
<keyword evidence="1 4" id="KW-0238">DNA-binding</keyword>
<dbReference type="InterPro" id="IPR001356">
    <property type="entry name" value="HD"/>
</dbReference>
<accession>A0AAN7UH21</accession>
<dbReference type="EMBL" id="JAWHQM010000006">
    <property type="protein sequence ID" value="KAK5627678.1"/>
    <property type="molecule type" value="Genomic_DNA"/>
</dbReference>
<sequence length="376" mass="42752">MITLDTIMDASSHRGVPIPRNSWNHPPCPEYIFRDLPVLERITLPPIREAFPELREDVPPESARTPPSAMSPARPSPEYLYSPIRAKRRRNSAEEGSLLDRTCQVPRFYHSSQAGSRPQSPTSRSYPPSAPAYSNSSSPSSRVMDLGSLRTPPLMEPHDPNPNHRTMFFVRAVTAMMGKLWATQTAQHDLQQRSLPGSRATRHSNRPQSLSVGSAPFDSVQYTTSGYMPPYQDQYLHMNDLAMGTNGEVRPRRRRGNLPKETTDKLRSWFMSHLAHPYPTEDEKQELMRQTDLQLNQISNWFINARRRQLPALISSAEAERGAAAAMESRAMNAPVERETTRHVPRRNPHSDSEMSYEEPDVDPDLQRPRKKRGSI</sequence>
<comment type="caution">
    <text evidence="7">The sequence shown here is derived from an EMBL/GenBank/DDBJ whole genome shotgun (WGS) entry which is preliminary data.</text>
</comment>
<dbReference type="AlphaFoldDB" id="A0AAN7UH21"/>
<feature type="compositionally biased region" description="Low complexity" evidence="5">
    <location>
        <begin position="325"/>
        <end position="334"/>
    </location>
</feature>
<dbReference type="SMART" id="SM00389">
    <property type="entry name" value="HOX"/>
    <property type="match status" value="1"/>
</dbReference>
<dbReference type="GO" id="GO:0006355">
    <property type="term" value="P:regulation of DNA-templated transcription"/>
    <property type="evidence" value="ECO:0007669"/>
    <property type="project" value="InterPro"/>
</dbReference>
<keyword evidence="3 4" id="KW-0539">Nucleus</keyword>
<dbReference type="SUPFAM" id="SSF46689">
    <property type="entry name" value="Homeodomain-like"/>
    <property type="match status" value="1"/>
</dbReference>
<feature type="DNA-binding region" description="Homeobox" evidence="4">
    <location>
        <begin position="251"/>
        <end position="313"/>
    </location>
</feature>
<protein>
    <recommendedName>
        <fullName evidence="6">Homeobox domain-containing protein</fullName>
    </recommendedName>
</protein>
<reference evidence="7 8" key="1">
    <citation type="submission" date="2023-10" db="EMBL/GenBank/DDBJ databases">
        <title>Draft genome sequence of Xylaria bambusicola isolate GMP-LS, the root and basal stem rot pathogen of sugarcane in Indonesia.</title>
        <authorList>
            <person name="Selvaraj P."/>
            <person name="Muralishankar V."/>
            <person name="Muruganantham S."/>
            <person name="Sp S."/>
            <person name="Haryani S."/>
            <person name="Lau K.J.X."/>
            <person name="Naqvi N.I."/>
        </authorList>
    </citation>
    <scope>NUCLEOTIDE SEQUENCE [LARGE SCALE GENOMIC DNA]</scope>
    <source>
        <strain evidence="7">GMP-LS</strain>
    </source>
</reference>
<evidence type="ECO:0000256" key="3">
    <source>
        <dbReference type="ARBA" id="ARBA00023242"/>
    </source>
</evidence>
<feature type="compositionally biased region" description="Acidic residues" evidence="5">
    <location>
        <begin position="355"/>
        <end position="364"/>
    </location>
</feature>
<dbReference type="GO" id="GO:0003677">
    <property type="term" value="F:DNA binding"/>
    <property type="evidence" value="ECO:0007669"/>
    <property type="project" value="UniProtKB-UniRule"/>
</dbReference>
<name>A0AAN7UH21_9PEZI</name>
<dbReference type="Gene3D" id="1.10.10.60">
    <property type="entry name" value="Homeodomain-like"/>
    <property type="match status" value="1"/>
</dbReference>
<evidence type="ECO:0000256" key="1">
    <source>
        <dbReference type="ARBA" id="ARBA00023125"/>
    </source>
</evidence>
<feature type="domain" description="Homeobox" evidence="6">
    <location>
        <begin position="249"/>
        <end position="312"/>
    </location>
</feature>
<dbReference type="InterPro" id="IPR009057">
    <property type="entry name" value="Homeodomain-like_sf"/>
</dbReference>
<dbReference type="GO" id="GO:0005634">
    <property type="term" value="C:nucleus"/>
    <property type="evidence" value="ECO:0007669"/>
    <property type="project" value="UniProtKB-SubCell"/>
</dbReference>
<comment type="subcellular location">
    <subcellularLocation>
        <location evidence="4">Nucleus</location>
    </subcellularLocation>
</comment>
<proteinExistence type="predicted"/>
<evidence type="ECO:0000259" key="6">
    <source>
        <dbReference type="PROSITE" id="PS50071"/>
    </source>
</evidence>
<evidence type="ECO:0000256" key="5">
    <source>
        <dbReference type="SAM" id="MobiDB-lite"/>
    </source>
</evidence>
<evidence type="ECO:0000256" key="4">
    <source>
        <dbReference type="PROSITE-ProRule" id="PRU00108"/>
    </source>
</evidence>
<gene>
    <name evidence="7" type="ORF">RRF57_003393</name>
</gene>
<feature type="region of interest" description="Disordered" evidence="5">
    <location>
        <begin position="194"/>
        <end position="217"/>
    </location>
</feature>
<keyword evidence="8" id="KW-1185">Reference proteome</keyword>
<feature type="compositionally biased region" description="Low complexity" evidence="5">
    <location>
        <begin position="62"/>
        <end position="77"/>
    </location>
</feature>
<evidence type="ECO:0000256" key="2">
    <source>
        <dbReference type="ARBA" id="ARBA00023155"/>
    </source>
</evidence>
<dbReference type="InterPro" id="IPR050224">
    <property type="entry name" value="TALE_homeobox"/>
</dbReference>
<keyword evidence="2 4" id="KW-0371">Homeobox</keyword>